<dbReference type="Proteomes" id="UP000233419">
    <property type="component" value="Chromosome"/>
</dbReference>
<evidence type="ECO:0000313" key="2">
    <source>
        <dbReference type="EMBL" id="AUF83207.1"/>
    </source>
</evidence>
<protein>
    <submittedName>
        <fullName evidence="2">ROK family protein</fullName>
    </submittedName>
</protein>
<reference evidence="2 3" key="1">
    <citation type="submission" date="2017-12" db="EMBL/GenBank/DDBJ databases">
        <title>Mesoplasma syrphidae YJS, Complete Genome.</title>
        <authorList>
            <person name="Knight T.F."/>
            <person name="Citino T."/>
            <person name="Rubinstein R."/>
            <person name="Neuschaefer Z."/>
        </authorList>
    </citation>
    <scope>NUCLEOTIDE SEQUENCE [LARGE SCALE GENOMIC DNA]</scope>
    <source>
        <strain evidence="2 3">YJS</strain>
    </source>
</reference>
<evidence type="ECO:0000256" key="1">
    <source>
        <dbReference type="ARBA" id="ARBA00006479"/>
    </source>
</evidence>
<dbReference type="OrthoDB" id="9795247at2"/>
<dbReference type="InterPro" id="IPR000600">
    <property type="entry name" value="ROK"/>
</dbReference>
<dbReference type="KEGG" id="msyr:CXP39_00070"/>
<keyword evidence="3" id="KW-1185">Reference proteome</keyword>
<dbReference type="EMBL" id="CP025257">
    <property type="protein sequence ID" value="AUF83207.1"/>
    <property type="molecule type" value="Genomic_DNA"/>
</dbReference>
<dbReference type="InterPro" id="IPR043129">
    <property type="entry name" value="ATPase_NBD"/>
</dbReference>
<dbReference type="SUPFAM" id="SSF53067">
    <property type="entry name" value="Actin-like ATPase domain"/>
    <property type="match status" value="1"/>
</dbReference>
<gene>
    <name evidence="2" type="ORF">CXP39_00070</name>
</gene>
<dbReference type="PANTHER" id="PTHR18964:SF170">
    <property type="entry name" value="SUGAR KINASE"/>
    <property type="match status" value="1"/>
</dbReference>
<dbReference type="Pfam" id="PF00480">
    <property type="entry name" value="ROK"/>
    <property type="match status" value="1"/>
</dbReference>
<name>A0A2K9C4J7_9MOLU</name>
<accession>A0A2K9C4J7</accession>
<proteinExistence type="inferred from homology"/>
<comment type="similarity">
    <text evidence="1">Belongs to the ROK (NagC/XylR) family.</text>
</comment>
<dbReference type="PANTHER" id="PTHR18964">
    <property type="entry name" value="ROK (REPRESSOR, ORF, KINASE) FAMILY"/>
    <property type="match status" value="1"/>
</dbReference>
<dbReference type="AlphaFoldDB" id="A0A2K9C4J7"/>
<evidence type="ECO:0000313" key="3">
    <source>
        <dbReference type="Proteomes" id="UP000233419"/>
    </source>
</evidence>
<sequence length="288" mass="31411">MRLCLDIGGMSVKAAVFSGTKIVYRKNVVYGKIIDNVELLKIINNLITEITSLYREISDIGISSPGVIDVATTQVHGFAAITNINKINYRRDLNTDLPIFVENDAYAVGQSQIAFNKKIRDKTALIFIIGSGLGGAMIINNKIHKGATSLGGNFGFIVHNLDLKNPRIGNTTSTTTVLIKNYLEKTGTHLTGKEIVEGYYEDEAKKNAVNDFIDELAINVLTANAIAAADIVLLGGGISQSKLILELLTKKLDNCLNLVGEPYTRKFKVEQCLYAQDANLYGALVLKE</sequence>
<dbReference type="Gene3D" id="3.30.420.40">
    <property type="match status" value="2"/>
</dbReference>
<organism evidence="2 3">
    <name type="scientific">Mesoplasma syrphidae</name>
    <dbReference type="NCBI Taxonomy" id="225999"/>
    <lineage>
        <taxon>Bacteria</taxon>
        <taxon>Bacillati</taxon>
        <taxon>Mycoplasmatota</taxon>
        <taxon>Mollicutes</taxon>
        <taxon>Entomoplasmatales</taxon>
        <taxon>Entomoplasmataceae</taxon>
        <taxon>Mesoplasma</taxon>
    </lineage>
</organism>
<dbReference type="RefSeq" id="WP_027048313.1">
    <property type="nucleotide sequence ID" value="NZ_CP025257.1"/>
</dbReference>